<reference evidence="3" key="1">
    <citation type="submission" date="2020-03" db="EMBL/GenBank/DDBJ databases">
        <title>Hybrid Assembly of Korean Phytophthora infestans isolates.</title>
        <authorList>
            <person name="Prokchorchik M."/>
            <person name="Lee Y."/>
            <person name="Seo J."/>
            <person name="Cho J.-H."/>
            <person name="Park Y.-E."/>
            <person name="Jang D.-C."/>
            <person name="Im J.-S."/>
            <person name="Choi J.-G."/>
            <person name="Park H.-J."/>
            <person name="Lee G.-B."/>
            <person name="Lee Y.-G."/>
            <person name="Hong S.-Y."/>
            <person name="Cho K."/>
            <person name="Sohn K.H."/>
        </authorList>
    </citation>
    <scope>NUCLEOTIDE SEQUENCE</scope>
    <source>
        <strain evidence="3">KR_2_A2</strain>
    </source>
</reference>
<comment type="caution">
    <text evidence="3">The sequence shown here is derived from an EMBL/GenBank/DDBJ whole genome shotgun (WGS) entry which is preliminary data.</text>
</comment>
<feature type="compositionally biased region" description="Polar residues" evidence="1">
    <location>
        <begin position="204"/>
        <end position="218"/>
    </location>
</feature>
<feature type="signal peptide" evidence="2">
    <location>
        <begin position="1"/>
        <end position="18"/>
    </location>
</feature>
<proteinExistence type="predicted"/>
<evidence type="ECO:0000313" key="3">
    <source>
        <dbReference type="EMBL" id="KAF4140818.1"/>
    </source>
</evidence>
<accession>A0A8S9URB4</accession>
<organism evidence="3 4">
    <name type="scientific">Phytophthora infestans</name>
    <name type="common">Potato late blight agent</name>
    <name type="synonym">Botrytis infestans</name>
    <dbReference type="NCBI Taxonomy" id="4787"/>
    <lineage>
        <taxon>Eukaryota</taxon>
        <taxon>Sar</taxon>
        <taxon>Stramenopiles</taxon>
        <taxon>Oomycota</taxon>
        <taxon>Peronosporomycetes</taxon>
        <taxon>Peronosporales</taxon>
        <taxon>Peronosporaceae</taxon>
        <taxon>Phytophthora</taxon>
    </lineage>
</organism>
<evidence type="ECO:0000256" key="2">
    <source>
        <dbReference type="SAM" id="SignalP"/>
    </source>
</evidence>
<dbReference type="Proteomes" id="UP000704712">
    <property type="component" value="Unassembled WGS sequence"/>
</dbReference>
<dbReference type="AlphaFoldDB" id="A0A8S9URB4"/>
<name>A0A8S9URB4_PHYIN</name>
<gene>
    <name evidence="3" type="ORF">GN958_ATG09991</name>
</gene>
<protein>
    <submittedName>
        <fullName evidence="3">Uncharacterized protein</fullName>
    </submittedName>
</protein>
<dbReference type="EMBL" id="JAACNO010001407">
    <property type="protein sequence ID" value="KAF4140818.1"/>
    <property type="molecule type" value="Genomic_DNA"/>
</dbReference>
<keyword evidence="2" id="KW-0732">Signal</keyword>
<evidence type="ECO:0000313" key="4">
    <source>
        <dbReference type="Proteomes" id="UP000704712"/>
    </source>
</evidence>
<feature type="region of interest" description="Disordered" evidence="1">
    <location>
        <begin position="176"/>
        <end position="225"/>
    </location>
</feature>
<sequence length="243" mass="26026">MTRGPLLLLLGCISSASATTYSITSYYAGAARNATPYFVLVEESSECAIEMRAVGDDSDKTLVECSTDYVASVGKQFGSSPYILQVQFDSSECTKFSSGVGVPVSAKGEGCSDLSFTNSSIGRLTVIGSATIDWFFQPQCQETSWFQRDSVDVKTLKIHSCDVNWRKWYSSSDTRRLTTTSESSGAGVVTPDVGSTSTSTSASENTDPTSDTTANSAPSRAMEAQAMDPFRYRTRLVAVSALV</sequence>
<feature type="chain" id="PRO_5035760784" evidence="2">
    <location>
        <begin position="19"/>
        <end position="243"/>
    </location>
</feature>
<evidence type="ECO:0000256" key="1">
    <source>
        <dbReference type="SAM" id="MobiDB-lite"/>
    </source>
</evidence>